<protein>
    <submittedName>
        <fullName evidence="5">Transcriptional regulator, LacI family</fullName>
    </submittedName>
</protein>
<dbReference type="InterPro" id="IPR028082">
    <property type="entry name" value="Peripla_BP_I"/>
</dbReference>
<dbReference type="SUPFAM" id="SSF53822">
    <property type="entry name" value="Periplasmic binding protein-like I"/>
    <property type="match status" value="2"/>
</dbReference>
<feature type="domain" description="HTH lacI-type" evidence="4">
    <location>
        <begin position="7"/>
        <end position="51"/>
    </location>
</feature>
<dbReference type="PROSITE" id="PS50932">
    <property type="entry name" value="HTH_LACI_2"/>
    <property type="match status" value="1"/>
</dbReference>
<dbReference type="Pfam" id="PF13407">
    <property type="entry name" value="Peripla_BP_4"/>
    <property type="match status" value="1"/>
</dbReference>
<dbReference type="Gene3D" id="1.10.260.40">
    <property type="entry name" value="lambda repressor-like DNA-binding domains"/>
    <property type="match status" value="1"/>
</dbReference>
<keyword evidence="6" id="KW-1185">Reference proteome</keyword>
<keyword evidence="3" id="KW-0804">Transcription</keyword>
<evidence type="ECO:0000259" key="4">
    <source>
        <dbReference type="PROSITE" id="PS50932"/>
    </source>
</evidence>
<dbReference type="InterPro" id="IPR010982">
    <property type="entry name" value="Lambda_DNA-bd_dom_sf"/>
</dbReference>
<dbReference type="Gene3D" id="3.40.50.2300">
    <property type="match status" value="4"/>
</dbReference>
<gene>
    <name evidence="5" type="ORF">HMPREF9193_01259</name>
</gene>
<evidence type="ECO:0000313" key="6">
    <source>
        <dbReference type="Proteomes" id="UP000016649"/>
    </source>
</evidence>
<accession>A0ABN0NYP8</accession>
<evidence type="ECO:0000256" key="2">
    <source>
        <dbReference type="ARBA" id="ARBA00023125"/>
    </source>
</evidence>
<dbReference type="CDD" id="cd01392">
    <property type="entry name" value="HTH_LacI"/>
    <property type="match status" value="1"/>
</dbReference>
<dbReference type="InterPro" id="IPR000843">
    <property type="entry name" value="HTH_LacI"/>
</dbReference>
<comment type="caution">
    <text evidence="5">The sequence shown here is derived from an EMBL/GenBank/DDBJ whole genome shotgun (WGS) entry which is preliminary data.</text>
</comment>
<name>A0ABN0NYP8_TRELE</name>
<evidence type="ECO:0000256" key="3">
    <source>
        <dbReference type="ARBA" id="ARBA00023163"/>
    </source>
</evidence>
<dbReference type="SUPFAM" id="SSF47413">
    <property type="entry name" value="lambda repressor-like DNA-binding domains"/>
    <property type="match status" value="1"/>
</dbReference>
<keyword evidence="1" id="KW-0805">Transcription regulation</keyword>
<dbReference type="PANTHER" id="PTHR30146:SF109">
    <property type="entry name" value="HTH-TYPE TRANSCRIPTIONAL REGULATOR GALS"/>
    <property type="match status" value="1"/>
</dbReference>
<evidence type="ECO:0000256" key="1">
    <source>
        <dbReference type="ARBA" id="ARBA00023015"/>
    </source>
</evidence>
<dbReference type="InterPro" id="IPR046335">
    <property type="entry name" value="LacI/GalR-like_sensor"/>
</dbReference>
<dbReference type="CDD" id="cd06267">
    <property type="entry name" value="PBP1_LacI_sugar_binding-like"/>
    <property type="match status" value="1"/>
</dbReference>
<dbReference type="EMBL" id="AWVH01000031">
    <property type="protein sequence ID" value="ERJ93037.1"/>
    <property type="molecule type" value="Genomic_DNA"/>
</dbReference>
<evidence type="ECO:0000313" key="5">
    <source>
        <dbReference type="EMBL" id="ERJ93037.1"/>
    </source>
</evidence>
<dbReference type="PANTHER" id="PTHR30146">
    <property type="entry name" value="LACI-RELATED TRANSCRIPTIONAL REPRESSOR"/>
    <property type="match status" value="1"/>
</dbReference>
<keyword evidence="2" id="KW-0238">DNA-binding</keyword>
<dbReference type="Pfam" id="PF00356">
    <property type="entry name" value="LacI"/>
    <property type="match status" value="1"/>
</dbReference>
<proteinExistence type="predicted"/>
<sequence length="674" mass="75711">MANNKKVTLQDVAERAGVSIATVSHAINHTRFVAENLNEKVFKAIAELGYITDNIKDTGLKKRNKCSVICLLLPNLSGTVNLQIATMLGMYFMSHNYRFIVEITSNNISQEKDILTSLAADKTIAGIFIIPTTNNIANYKRLIKINKPIVFLDGKLNSKNIYQIISDYKKAVYLSTQQLLICKHHDIALIVLENDPSRVSEQLEGYREAVAEHNVFFRDSLVLTVDSEQSMENQEHKIRTFLEDIKPTACITCGNNLTLSLIKVLQILGLDCPEDISVIGYGDSPWSELYSPPLTVLKQNVSKIIESSNVLMMKLLQGERPETKKIVIPIEIIQGKSIQMISMGPFGEKATAPEELELTQREKEIIRNKKPKVAISLHYGGTAWARLHEQGIRETLGNLGISVISVMDADFDPKLQLAQLDAIRLQKPDALIAIPTDDNLTSLKFTELSKQMKLIFLSNVPAGFNADTYVSCVSVNENENGRNVGTLLGEYYKKREHVTVGFLVHGIPFYGTQIRDSTAEKLVREYYTNINIFACEKFISISNAYKTCYDLVNSCPEIEGLYISWDQPALEAIRALTDLKRLDIAVFTCDLDHDISMNMLRQKMVKGLSTQRPYEQGVAAAMAVAKSLVSNKKIKYIGVDPYVVKPKQLIKAWKDIMHEKLPSDLEKELKNNFL</sequence>
<dbReference type="Proteomes" id="UP000016649">
    <property type="component" value="Unassembled WGS sequence"/>
</dbReference>
<dbReference type="PROSITE" id="PS00356">
    <property type="entry name" value="HTH_LACI_1"/>
    <property type="match status" value="1"/>
</dbReference>
<organism evidence="5 6">
    <name type="scientific">Treponema lecithinolyticum ATCC 700332</name>
    <dbReference type="NCBI Taxonomy" id="1321815"/>
    <lineage>
        <taxon>Bacteria</taxon>
        <taxon>Pseudomonadati</taxon>
        <taxon>Spirochaetota</taxon>
        <taxon>Spirochaetia</taxon>
        <taxon>Spirochaetales</taxon>
        <taxon>Treponemataceae</taxon>
        <taxon>Treponema</taxon>
    </lineage>
</organism>
<dbReference type="SMART" id="SM00354">
    <property type="entry name" value="HTH_LACI"/>
    <property type="match status" value="1"/>
</dbReference>
<reference evidence="5 6" key="1">
    <citation type="submission" date="2013-08" db="EMBL/GenBank/DDBJ databases">
        <authorList>
            <person name="Weinstock G."/>
            <person name="Sodergren E."/>
            <person name="Wylie T."/>
            <person name="Fulton L."/>
            <person name="Fulton R."/>
            <person name="Fronick C."/>
            <person name="O'Laughlin M."/>
            <person name="Godfrey J."/>
            <person name="Miner T."/>
            <person name="Herter B."/>
            <person name="Appelbaum E."/>
            <person name="Cordes M."/>
            <person name="Lek S."/>
            <person name="Wollam A."/>
            <person name="Pepin K.H."/>
            <person name="Palsikar V.B."/>
            <person name="Mitreva M."/>
            <person name="Wilson R.K."/>
        </authorList>
    </citation>
    <scope>NUCLEOTIDE SEQUENCE [LARGE SCALE GENOMIC DNA]</scope>
    <source>
        <strain evidence="5 6">ATCC 700332</strain>
    </source>
</reference>
<dbReference type="Pfam" id="PF13377">
    <property type="entry name" value="Peripla_BP_3"/>
    <property type="match status" value="1"/>
</dbReference>
<dbReference type="RefSeq" id="WP_021687468.1">
    <property type="nucleotide sequence ID" value="NZ_KI260567.1"/>
</dbReference>
<dbReference type="InterPro" id="IPR025997">
    <property type="entry name" value="SBP_2_dom"/>
</dbReference>